<organism evidence="2 3">
    <name type="scientific">Tritrichomonas musculus</name>
    <dbReference type="NCBI Taxonomy" id="1915356"/>
    <lineage>
        <taxon>Eukaryota</taxon>
        <taxon>Metamonada</taxon>
        <taxon>Parabasalia</taxon>
        <taxon>Tritrichomonadida</taxon>
        <taxon>Tritrichomonadidae</taxon>
        <taxon>Tritrichomonas</taxon>
    </lineage>
</organism>
<feature type="compositionally biased region" description="Basic and acidic residues" evidence="1">
    <location>
        <begin position="211"/>
        <end position="229"/>
    </location>
</feature>
<feature type="compositionally biased region" description="Basic and acidic residues" evidence="1">
    <location>
        <begin position="238"/>
        <end position="251"/>
    </location>
</feature>
<comment type="caution">
    <text evidence="2">The sequence shown here is derived from an EMBL/GenBank/DDBJ whole genome shotgun (WGS) entry which is preliminary data.</text>
</comment>
<proteinExistence type="predicted"/>
<keyword evidence="3" id="KW-1185">Reference proteome</keyword>
<reference evidence="2 3" key="1">
    <citation type="submission" date="2024-04" db="EMBL/GenBank/DDBJ databases">
        <title>Tritrichomonas musculus Genome.</title>
        <authorList>
            <person name="Alves-Ferreira E."/>
            <person name="Grigg M."/>
            <person name="Lorenzi H."/>
            <person name="Galac M."/>
        </authorList>
    </citation>
    <scope>NUCLEOTIDE SEQUENCE [LARGE SCALE GENOMIC DNA]</scope>
    <source>
        <strain evidence="2 3">EAF2021</strain>
    </source>
</reference>
<protein>
    <recommendedName>
        <fullName evidence="4">Ubiquitin-like domain-containing protein</fullName>
    </recommendedName>
</protein>
<evidence type="ECO:0008006" key="4">
    <source>
        <dbReference type="Google" id="ProtNLM"/>
    </source>
</evidence>
<feature type="region of interest" description="Disordered" evidence="1">
    <location>
        <begin position="211"/>
        <end position="264"/>
    </location>
</feature>
<gene>
    <name evidence="2" type="ORF">M9Y10_018505</name>
</gene>
<accession>A0ABR2HN11</accession>
<evidence type="ECO:0000313" key="2">
    <source>
        <dbReference type="EMBL" id="KAK8849915.1"/>
    </source>
</evidence>
<evidence type="ECO:0000313" key="3">
    <source>
        <dbReference type="Proteomes" id="UP001470230"/>
    </source>
</evidence>
<sequence>MASFRDVCGQSYNISLPENATVADACKLLSEKTGINDNQIFLMSNAGDINFYQDAQSMSDILKENPDYVIFMKNLFGEKNKQNISQLESNKTDDITEKLYFNQIFEQSLIVPPNSFLNRLQSDGDWQYSDTYDDYTRVMNSIPYDFEERVYKIAEYGFAIHDIKEVLRNTDYDVLVASHLPVSVNSHRLDDMMMMMQVTVIMIITNKNETKEEKQITNNEEANKTDIPNKQDNINQQKECEQFEAEKRKQNDNSSSEVVGFESI</sequence>
<evidence type="ECO:0000256" key="1">
    <source>
        <dbReference type="SAM" id="MobiDB-lite"/>
    </source>
</evidence>
<dbReference type="Proteomes" id="UP001470230">
    <property type="component" value="Unassembled WGS sequence"/>
</dbReference>
<name>A0ABR2HN11_9EUKA</name>
<dbReference type="EMBL" id="JAPFFF010000025">
    <property type="protein sequence ID" value="KAK8849915.1"/>
    <property type="molecule type" value="Genomic_DNA"/>
</dbReference>